<dbReference type="OrthoDB" id="310895at2759"/>
<keyword evidence="9" id="KW-1185">Reference proteome</keyword>
<evidence type="ECO:0000259" key="7">
    <source>
        <dbReference type="Pfam" id="PF00171"/>
    </source>
</evidence>
<organism evidence="9">
    <name type="scientific">Grosmannia clavigera (strain kw1407 / UAMH 11150)</name>
    <name type="common">Blue stain fungus</name>
    <name type="synonym">Graphiocladiella clavigera</name>
    <dbReference type="NCBI Taxonomy" id="655863"/>
    <lineage>
        <taxon>Eukaryota</taxon>
        <taxon>Fungi</taxon>
        <taxon>Dikarya</taxon>
        <taxon>Ascomycota</taxon>
        <taxon>Pezizomycotina</taxon>
        <taxon>Sordariomycetes</taxon>
        <taxon>Sordariomycetidae</taxon>
        <taxon>Ophiostomatales</taxon>
        <taxon>Ophiostomataceae</taxon>
        <taxon>Leptographium</taxon>
    </lineage>
</organism>
<dbReference type="STRING" id="655863.F0XNL4"/>
<sequence length="465" mass="50163">MAGTILNIRDFPTRHIVGNKSFEGHGPTLSLSNPKDGSSIVSLNGVSTEDVDQAVGEAQKAMNGDWATYSGAQRALCLNKFADLLDEYAEAIGYFESICSGRPLGQVVAEIPRVSAVYRYYAGWADKIKGDAYVADDGFYKIVRHEPLGVCAGITAWNGSLHFLSWKSAPALACGNVVLIKPSEKSPLGTMAASYLIQAAGFPPGVFQILAGGGEIGAHLSSHMDIQKISFTGSGVTGRKIQEAATRSNLKRVTLELGGKSPGIVFDDANLDTALFWCVLSITANSGQVCAATSRLLLQESIAEEFLKRIKSQFEAIATTLGADPQDKSTTYGPLVDKLQYEKVQRYIRSGQNTSQLITGGIEDEKSTAGYYVAPTIFLNPKDDDPIYREEVFGPVLCVKTFKTEEEAITMGNDTEYGLAGSVYTETTKRALRVPMGGFGSSGIGRELGEYALRHYTEPKSIWIK</sequence>
<keyword evidence="2 6" id="KW-0560">Oxidoreductase</keyword>
<evidence type="ECO:0000256" key="3">
    <source>
        <dbReference type="ARBA" id="ARBA00024226"/>
    </source>
</evidence>
<name>F0XNL4_GROCL</name>
<dbReference type="PANTHER" id="PTHR11699">
    <property type="entry name" value="ALDEHYDE DEHYDROGENASE-RELATED"/>
    <property type="match status" value="1"/>
</dbReference>
<evidence type="ECO:0000313" key="9">
    <source>
        <dbReference type="Proteomes" id="UP000007796"/>
    </source>
</evidence>
<dbReference type="Pfam" id="PF00171">
    <property type="entry name" value="Aldedh"/>
    <property type="match status" value="1"/>
</dbReference>
<dbReference type="InterPro" id="IPR015590">
    <property type="entry name" value="Aldehyde_DH_dom"/>
</dbReference>
<evidence type="ECO:0000256" key="2">
    <source>
        <dbReference type="ARBA" id="ARBA00023002"/>
    </source>
</evidence>
<dbReference type="Gene3D" id="3.40.309.10">
    <property type="entry name" value="Aldehyde Dehydrogenase, Chain A, domain 2"/>
    <property type="match status" value="1"/>
</dbReference>
<dbReference type="Proteomes" id="UP000007796">
    <property type="component" value="Unassembled WGS sequence"/>
</dbReference>
<protein>
    <recommendedName>
        <fullName evidence="3">aldehyde dehydrogenase (NAD(+))</fullName>
        <ecNumber evidence="3">1.2.1.3</ecNumber>
    </recommendedName>
</protein>
<dbReference type="EMBL" id="GL629801">
    <property type="protein sequence ID" value="EFX00112.1"/>
    <property type="molecule type" value="Genomic_DNA"/>
</dbReference>
<dbReference type="FunFam" id="3.40.309.10:FF:000012">
    <property type="entry name" value="Betaine aldehyde dehydrogenase"/>
    <property type="match status" value="1"/>
</dbReference>
<dbReference type="HOGENOM" id="CLU_005391_0_1_1"/>
<proteinExistence type="inferred from homology"/>
<dbReference type="EC" id="1.2.1.3" evidence="3"/>
<dbReference type="InParanoid" id="F0XNL4"/>
<comment type="catalytic activity">
    <reaction evidence="4">
        <text>an aldehyde + NAD(+) + H2O = a carboxylate + NADH + 2 H(+)</text>
        <dbReference type="Rhea" id="RHEA:16185"/>
        <dbReference type="ChEBI" id="CHEBI:15377"/>
        <dbReference type="ChEBI" id="CHEBI:15378"/>
        <dbReference type="ChEBI" id="CHEBI:17478"/>
        <dbReference type="ChEBI" id="CHEBI:29067"/>
        <dbReference type="ChEBI" id="CHEBI:57540"/>
        <dbReference type="ChEBI" id="CHEBI:57945"/>
        <dbReference type="EC" id="1.2.1.3"/>
    </reaction>
</comment>
<dbReference type="GO" id="GO:0004029">
    <property type="term" value="F:aldehyde dehydrogenase (NAD+) activity"/>
    <property type="evidence" value="ECO:0007669"/>
    <property type="project" value="UniProtKB-EC"/>
</dbReference>
<dbReference type="Gene3D" id="3.40.605.10">
    <property type="entry name" value="Aldehyde Dehydrogenase, Chain A, domain 1"/>
    <property type="match status" value="1"/>
</dbReference>
<comment type="similarity">
    <text evidence="1 6">Belongs to the aldehyde dehydrogenase family.</text>
</comment>
<dbReference type="RefSeq" id="XP_014169594.1">
    <property type="nucleotide sequence ID" value="XM_014314119.1"/>
</dbReference>
<dbReference type="InterPro" id="IPR016161">
    <property type="entry name" value="Ald_DH/histidinol_DH"/>
</dbReference>
<evidence type="ECO:0000256" key="6">
    <source>
        <dbReference type="RuleBase" id="RU003345"/>
    </source>
</evidence>
<evidence type="ECO:0000256" key="4">
    <source>
        <dbReference type="ARBA" id="ARBA00049194"/>
    </source>
</evidence>
<evidence type="ECO:0000256" key="1">
    <source>
        <dbReference type="ARBA" id="ARBA00009986"/>
    </source>
</evidence>
<feature type="active site" evidence="5">
    <location>
        <position position="256"/>
    </location>
</feature>
<gene>
    <name evidence="8" type="ORF">CMQ_7114</name>
</gene>
<dbReference type="InterPro" id="IPR016163">
    <property type="entry name" value="Ald_DH_C"/>
</dbReference>
<dbReference type="InterPro" id="IPR016162">
    <property type="entry name" value="Ald_DH_N"/>
</dbReference>
<dbReference type="InterPro" id="IPR029510">
    <property type="entry name" value="Ald_DH_CS_GLU"/>
</dbReference>
<evidence type="ECO:0000256" key="5">
    <source>
        <dbReference type="PROSITE-ProRule" id="PRU10007"/>
    </source>
</evidence>
<dbReference type="FunFam" id="3.40.605.10:FF:000007">
    <property type="entry name" value="NAD/NADP-dependent betaine aldehyde dehydrogenase"/>
    <property type="match status" value="1"/>
</dbReference>
<dbReference type="SUPFAM" id="SSF53720">
    <property type="entry name" value="ALDH-like"/>
    <property type="match status" value="1"/>
</dbReference>
<dbReference type="eggNOG" id="KOG2450">
    <property type="taxonomic scope" value="Eukaryota"/>
</dbReference>
<dbReference type="GeneID" id="25980623"/>
<dbReference type="PROSITE" id="PS00687">
    <property type="entry name" value="ALDEHYDE_DEHYDR_GLU"/>
    <property type="match status" value="1"/>
</dbReference>
<evidence type="ECO:0000313" key="8">
    <source>
        <dbReference type="EMBL" id="EFX00112.1"/>
    </source>
</evidence>
<dbReference type="AlphaFoldDB" id="F0XNL4"/>
<reference evidence="8 9" key="1">
    <citation type="journal article" date="2011" name="Proc. Natl. Acad. Sci. U.S.A.">
        <title>Genome and transcriptome analyses of the mountain pine beetle-fungal symbiont Grosmannia clavigera, a lodgepole pine pathogen.</title>
        <authorList>
            <person name="DiGuistini S."/>
            <person name="Wang Y."/>
            <person name="Liao N.Y."/>
            <person name="Taylor G."/>
            <person name="Tanguay P."/>
            <person name="Feau N."/>
            <person name="Henrissat B."/>
            <person name="Chan S.K."/>
            <person name="Hesse-Orce U."/>
            <person name="Alamouti S.M."/>
            <person name="Tsui C.K.M."/>
            <person name="Docking R.T."/>
            <person name="Levasseur A."/>
            <person name="Haridas S."/>
            <person name="Robertson G."/>
            <person name="Birol I."/>
            <person name="Holt R.A."/>
            <person name="Marra M.A."/>
            <person name="Hamelin R.C."/>
            <person name="Hirst M."/>
            <person name="Jones S.J.M."/>
            <person name="Bohlmann J."/>
            <person name="Breuil C."/>
        </authorList>
    </citation>
    <scope>NUCLEOTIDE SEQUENCE [LARGE SCALE GENOMIC DNA]</scope>
    <source>
        <strain evidence="9">kw1407 / UAMH 11150</strain>
    </source>
</reference>
<accession>F0XNL4</accession>
<feature type="domain" description="Aldehyde dehydrogenase" evidence="7">
    <location>
        <begin position="27"/>
        <end position="434"/>
    </location>
</feature>